<protein>
    <submittedName>
        <fullName evidence="1">Uncharacterized protein</fullName>
    </submittedName>
</protein>
<keyword evidence="2" id="KW-1185">Reference proteome</keyword>
<dbReference type="EMBL" id="KL596732">
    <property type="protein sequence ID" value="KER27072.1"/>
    <property type="molecule type" value="Genomic_DNA"/>
</dbReference>
<dbReference type="CTD" id="20320012"/>
<sequence length="190" mass="21838">MAFVGVPCRSSADVELKRPIRLFVEKTYGSATLDAVSASIEKLNDLRRGTIQRLRDRTLSAAHQIAKIILKSSRGTKVRNGETSSVEQHHKSFDLWSKRLNTTLTWSTKTTLVKRTNESPDVWNSAFAMIKKTIEKLFLVSFPSVSSHLDFLSDRRKEKSFPAPQMMLKKTRIQKKHQHFIAEFMRHDSH</sequence>
<dbReference type="AlphaFoldDB" id="A0A074ZMT0"/>
<dbReference type="Proteomes" id="UP000054324">
    <property type="component" value="Unassembled WGS sequence"/>
</dbReference>
<organism evidence="1 2">
    <name type="scientific">Opisthorchis viverrini</name>
    <name type="common">Southeast Asian liver fluke</name>
    <dbReference type="NCBI Taxonomy" id="6198"/>
    <lineage>
        <taxon>Eukaryota</taxon>
        <taxon>Metazoa</taxon>
        <taxon>Spiralia</taxon>
        <taxon>Lophotrochozoa</taxon>
        <taxon>Platyhelminthes</taxon>
        <taxon>Trematoda</taxon>
        <taxon>Digenea</taxon>
        <taxon>Opisthorchiida</taxon>
        <taxon>Opisthorchiata</taxon>
        <taxon>Opisthorchiidae</taxon>
        <taxon>Opisthorchis</taxon>
    </lineage>
</organism>
<evidence type="ECO:0000313" key="1">
    <source>
        <dbReference type="EMBL" id="KER27072.1"/>
    </source>
</evidence>
<gene>
    <name evidence="1" type="ORF">T265_05830</name>
</gene>
<accession>A0A074ZMT0</accession>
<name>A0A074ZMT0_OPIVI</name>
<dbReference type="RefSeq" id="XP_009169201.1">
    <property type="nucleotide sequence ID" value="XM_009170937.1"/>
</dbReference>
<dbReference type="GeneID" id="20320012"/>
<dbReference type="OrthoDB" id="2141925at2759"/>
<proteinExistence type="predicted"/>
<reference evidence="1 2" key="1">
    <citation type="submission" date="2013-11" db="EMBL/GenBank/DDBJ databases">
        <title>Opisthorchis viverrini - life in the bile duct.</title>
        <authorList>
            <person name="Young N.D."/>
            <person name="Nagarajan N."/>
            <person name="Lin S.J."/>
            <person name="Korhonen P.K."/>
            <person name="Jex A.R."/>
            <person name="Hall R.S."/>
            <person name="Safavi-Hemami H."/>
            <person name="Kaewkong W."/>
            <person name="Bertrand D."/>
            <person name="Gao S."/>
            <person name="Seet Q."/>
            <person name="Wongkham S."/>
            <person name="Teh B.T."/>
            <person name="Wongkham C."/>
            <person name="Intapan P.M."/>
            <person name="Maleewong W."/>
            <person name="Yang X."/>
            <person name="Hu M."/>
            <person name="Wang Z."/>
            <person name="Hofmann A."/>
            <person name="Sternberg P.W."/>
            <person name="Tan P."/>
            <person name="Wang J."/>
            <person name="Gasser R.B."/>
        </authorList>
    </citation>
    <scope>NUCLEOTIDE SEQUENCE [LARGE SCALE GENOMIC DNA]</scope>
</reference>
<dbReference type="KEGG" id="ovi:T265_05830"/>
<evidence type="ECO:0000313" key="2">
    <source>
        <dbReference type="Proteomes" id="UP000054324"/>
    </source>
</evidence>